<protein>
    <recommendedName>
        <fullName evidence="1">PPM-type phosphatase domain-containing protein</fullName>
    </recommendedName>
</protein>
<dbReference type="Pfam" id="PF00481">
    <property type="entry name" value="PP2C"/>
    <property type="match status" value="1"/>
</dbReference>
<dbReference type="SUPFAM" id="SSF81606">
    <property type="entry name" value="PP2C-like"/>
    <property type="match status" value="1"/>
</dbReference>
<evidence type="ECO:0000259" key="1">
    <source>
        <dbReference type="PROSITE" id="PS51746"/>
    </source>
</evidence>
<keyword evidence="3" id="KW-1185">Reference proteome</keyword>
<organism evidence="2 3">
    <name type="scientific">Pristionchus entomophagus</name>
    <dbReference type="NCBI Taxonomy" id="358040"/>
    <lineage>
        <taxon>Eukaryota</taxon>
        <taxon>Metazoa</taxon>
        <taxon>Ecdysozoa</taxon>
        <taxon>Nematoda</taxon>
        <taxon>Chromadorea</taxon>
        <taxon>Rhabditida</taxon>
        <taxon>Rhabditina</taxon>
        <taxon>Diplogasteromorpha</taxon>
        <taxon>Diplogasteroidea</taxon>
        <taxon>Neodiplogasteridae</taxon>
        <taxon>Pristionchus</taxon>
    </lineage>
</organism>
<comment type="caution">
    <text evidence="2">The sequence shown here is derived from an EMBL/GenBank/DDBJ whole genome shotgun (WGS) entry which is preliminary data.</text>
</comment>
<dbReference type="EMBL" id="BTSX01000006">
    <property type="protein sequence ID" value="GMT06516.1"/>
    <property type="molecule type" value="Genomic_DNA"/>
</dbReference>
<dbReference type="Proteomes" id="UP001432027">
    <property type="component" value="Unassembled WGS sequence"/>
</dbReference>
<dbReference type="InterPro" id="IPR001932">
    <property type="entry name" value="PPM-type_phosphatase-like_dom"/>
</dbReference>
<evidence type="ECO:0000313" key="3">
    <source>
        <dbReference type="Proteomes" id="UP001432027"/>
    </source>
</evidence>
<gene>
    <name evidence="2" type="ORF">PENTCL1PPCAC_28690</name>
</gene>
<dbReference type="Gene3D" id="3.60.40.10">
    <property type="entry name" value="PPM-type phosphatase domain"/>
    <property type="match status" value="1"/>
</dbReference>
<sequence>QLRAGTTVLAAVIVEDHIYVINCGNSRMLALVVDNGNSDAWQLNEEHDLVNQDEVDRLHKAGVSTENFLRPTRGVGDCFRGLCFAENEEFKGANGAPVISTPDKKLLQVDEFHCSHLLICSDSVVKAIEEIGIEPGNINQFLLSQLIREKEHSQTKSC</sequence>
<evidence type="ECO:0000313" key="2">
    <source>
        <dbReference type="EMBL" id="GMT06516.1"/>
    </source>
</evidence>
<proteinExistence type="predicted"/>
<name>A0AAV5UJ66_9BILA</name>
<feature type="non-terminal residue" evidence="2">
    <location>
        <position position="1"/>
    </location>
</feature>
<dbReference type="InterPro" id="IPR036457">
    <property type="entry name" value="PPM-type-like_dom_sf"/>
</dbReference>
<feature type="non-terminal residue" evidence="2">
    <location>
        <position position="158"/>
    </location>
</feature>
<dbReference type="PROSITE" id="PS51746">
    <property type="entry name" value="PPM_2"/>
    <property type="match status" value="1"/>
</dbReference>
<accession>A0AAV5UJ66</accession>
<dbReference type="AlphaFoldDB" id="A0AAV5UJ66"/>
<feature type="domain" description="PPM-type phosphatase" evidence="1">
    <location>
        <begin position="1"/>
        <end position="158"/>
    </location>
</feature>
<reference evidence="2" key="1">
    <citation type="submission" date="2023-10" db="EMBL/GenBank/DDBJ databases">
        <title>Genome assembly of Pristionchus species.</title>
        <authorList>
            <person name="Yoshida K."/>
            <person name="Sommer R.J."/>
        </authorList>
    </citation>
    <scope>NUCLEOTIDE SEQUENCE</scope>
    <source>
        <strain evidence="2">RS0144</strain>
    </source>
</reference>